<dbReference type="GO" id="GO:0007218">
    <property type="term" value="P:neuropeptide signaling pathway"/>
    <property type="evidence" value="ECO:0007669"/>
    <property type="project" value="TreeGrafter"/>
</dbReference>
<evidence type="ECO:0000256" key="3">
    <source>
        <dbReference type="ARBA" id="ARBA00022692"/>
    </source>
</evidence>
<name>E4XIL0_OIKDI</name>
<dbReference type="InterPro" id="IPR000276">
    <property type="entry name" value="GPCR_Rhodpsn"/>
</dbReference>
<evidence type="ECO:0000256" key="9">
    <source>
        <dbReference type="RuleBase" id="RU000688"/>
    </source>
</evidence>
<dbReference type="AlphaFoldDB" id="E4XIL0"/>
<keyword evidence="8 9" id="KW-0807">Transducer</keyword>
<dbReference type="PROSITE" id="PS00237">
    <property type="entry name" value="G_PROTEIN_RECEP_F1_1"/>
    <property type="match status" value="1"/>
</dbReference>
<feature type="transmembrane region" description="Helical" evidence="11">
    <location>
        <begin position="49"/>
        <end position="70"/>
    </location>
</feature>
<feature type="transmembrane region" description="Helical" evidence="11">
    <location>
        <begin position="17"/>
        <end position="37"/>
    </location>
</feature>
<evidence type="ECO:0000256" key="1">
    <source>
        <dbReference type="ARBA" id="ARBA00004651"/>
    </source>
</evidence>
<dbReference type="Pfam" id="PF00001">
    <property type="entry name" value="7tm_1"/>
    <property type="match status" value="1"/>
</dbReference>
<dbReference type="PRINTS" id="PR00237">
    <property type="entry name" value="GPCRRHODOPSN"/>
</dbReference>
<dbReference type="SUPFAM" id="SSF81321">
    <property type="entry name" value="Family A G protein-coupled receptor-like"/>
    <property type="match status" value="1"/>
</dbReference>
<feature type="domain" description="G-protein coupled receptors family 1 profile" evidence="12">
    <location>
        <begin position="1"/>
        <end position="146"/>
    </location>
</feature>
<dbReference type="GO" id="GO:0008528">
    <property type="term" value="F:G protein-coupled peptide receptor activity"/>
    <property type="evidence" value="ECO:0007669"/>
    <property type="project" value="TreeGrafter"/>
</dbReference>
<comment type="similarity">
    <text evidence="9">Belongs to the G-protein coupled receptor 1 family.</text>
</comment>
<evidence type="ECO:0000256" key="11">
    <source>
        <dbReference type="SAM" id="Phobius"/>
    </source>
</evidence>
<evidence type="ECO:0000256" key="8">
    <source>
        <dbReference type="ARBA" id="ARBA00023224"/>
    </source>
</evidence>
<keyword evidence="14" id="KW-1185">Reference proteome</keyword>
<evidence type="ECO:0000313" key="14">
    <source>
        <dbReference type="Proteomes" id="UP000001307"/>
    </source>
</evidence>
<gene>
    <name evidence="13" type="ORF">GSOID_T00012434001</name>
</gene>
<proteinExistence type="inferred from homology"/>
<evidence type="ECO:0000256" key="6">
    <source>
        <dbReference type="ARBA" id="ARBA00023136"/>
    </source>
</evidence>
<evidence type="ECO:0000313" key="13">
    <source>
        <dbReference type="EMBL" id="CBY10411.1"/>
    </source>
</evidence>
<keyword evidence="3 9" id="KW-0812">Transmembrane</keyword>
<dbReference type="GO" id="GO:0005886">
    <property type="term" value="C:plasma membrane"/>
    <property type="evidence" value="ECO:0007669"/>
    <property type="project" value="UniProtKB-SubCell"/>
</dbReference>
<dbReference type="Proteomes" id="UP000001307">
    <property type="component" value="Unassembled WGS sequence"/>
</dbReference>
<evidence type="ECO:0000256" key="4">
    <source>
        <dbReference type="ARBA" id="ARBA00022989"/>
    </source>
</evidence>
<dbReference type="EMBL" id="FN653055">
    <property type="protein sequence ID" value="CBY10411.1"/>
    <property type="molecule type" value="Genomic_DNA"/>
</dbReference>
<feature type="transmembrane region" description="Helical" evidence="11">
    <location>
        <begin position="90"/>
        <end position="112"/>
    </location>
</feature>
<keyword evidence="2" id="KW-1003">Cell membrane</keyword>
<dbReference type="InterPro" id="IPR017452">
    <property type="entry name" value="GPCR_Rhodpsn_7TM"/>
</dbReference>
<evidence type="ECO:0000259" key="12">
    <source>
        <dbReference type="PROSITE" id="PS50262"/>
    </source>
</evidence>
<dbReference type="Gene3D" id="1.20.1070.10">
    <property type="entry name" value="Rhodopsin 7-helix transmembrane proteins"/>
    <property type="match status" value="1"/>
</dbReference>
<dbReference type="PROSITE" id="PS50262">
    <property type="entry name" value="G_PROTEIN_RECEP_F1_2"/>
    <property type="match status" value="1"/>
</dbReference>
<keyword evidence="4 11" id="KW-1133">Transmembrane helix</keyword>
<organism evidence="13">
    <name type="scientific">Oikopleura dioica</name>
    <name type="common">Tunicate</name>
    <dbReference type="NCBI Taxonomy" id="34765"/>
    <lineage>
        <taxon>Eukaryota</taxon>
        <taxon>Metazoa</taxon>
        <taxon>Chordata</taxon>
        <taxon>Tunicata</taxon>
        <taxon>Appendicularia</taxon>
        <taxon>Copelata</taxon>
        <taxon>Oikopleuridae</taxon>
        <taxon>Oikopleura</taxon>
    </lineage>
</organism>
<dbReference type="InParanoid" id="E4XIL0"/>
<dbReference type="OrthoDB" id="2132067at2759"/>
<evidence type="ECO:0000256" key="7">
    <source>
        <dbReference type="ARBA" id="ARBA00023170"/>
    </source>
</evidence>
<evidence type="ECO:0000256" key="10">
    <source>
        <dbReference type="SAM" id="MobiDB-lite"/>
    </source>
</evidence>
<keyword evidence="7 9" id="KW-0675">Receptor</keyword>
<feature type="region of interest" description="Disordered" evidence="10">
    <location>
        <begin position="127"/>
        <end position="146"/>
    </location>
</feature>
<keyword evidence="5 9" id="KW-0297">G-protein coupled receptor</keyword>
<comment type="subcellular location">
    <subcellularLocation>
        <location evidence="1">Cell membrane</location>
        <topology evidence="1">Multi-pass membrane protein</topology>
    </subcellularLocation>
</comment>
<protein>
    <recommendedName>
        <fullName evidence="12">G-protein coupled receptors family 1 profile domain-containing protein</fullName>
    </recommendedName>
</protein>
<evidence type="ECO:0000256" key="5">
    <source>
        <dbReference type="ARBA" id="ARBA00023040"/>
    </source>
</evidence>
<reference evidence="13" key="1">
    <citation type="journal article" date="2010" name="Science">
        <title>Plasticity of animal genome architecture unmasked by rapid evolution of a pelagic tunicate.</title>
        <authorList>
            <person name="Denoeud F."/>
            <person name="Henriet S."/>
            <person name="Mungpakdee S."/>
            <person name="Aury J.M."/>
            <person name="Da Silva C."/>
            <person name="Brinkmann H."/>
            <person name="Mikhaleva J."/>
            <person name="Olsen L.C."/>
            <person name="Jubin C."/>
            <person name="Canestro C."/>
            <person name="Bouquet J.M."/>
            <person name="Danks G."/>
            <person name="Poulain J."/>
            <person name="Campsteijn C."/>
            <person name="Adamski M."/>
            <person name="Cross I."/>
            <person name="Yadetie F."/>
            <person name="Muffato M."/>
            <person name="Louis A."/>
            <person name="Butcher S."/>
            <person name="Tsagkogeorga G."/>
            <person name="Konrad A."/>
            <person name="Singh S."/>
            <person name="Jensen M.F."/>
            <person name="Cong E.H."/>
            <person name="Eikeseth-Otteraa H."/>
            <person name="Noel B."/>
            <person name="Anthouard V."/>
            <person name="Porcel B.M."/>
            <person name="Kachouri-Lafond R."/>
            <person name="Nishino A."/>
            <person name="Ugolini M."/>
            <person name="Chourrout P."/>
            <person name="Nishida H."/>
            <person name="Aasland R."/>
            <person name="Huzurbazar S."/>
            <person name="Westhof E."/>
            <person name="Delsuc F."/>
            <person name="Lehrach H."/>
            <person name="Reinhardt R."/>
            <person name="Weissenbach J."/>
            <person name="Roy S.W."/>
            <person name="Artiguenave F."/>
            <person name="Postlethwait J.H."/>
            <person name="Manak J.R."/>
            <person name="Thompson E.M."/>
            <person name="Jaillon O."/>
            <person name="Du Pasquier L."/>
            <person name="Boudinot P."/>
            <person name="Liberles D.A."/>
            <person name="Volff J.N."/>
            <person name="Philippe H."/>
            <person name="Lenhard B."/>
            <person name="Roest Crollius H."/>
            <person name="Wincker P."/>
            <person name="Chourrout D."/>
        </authorList>
    </citation>
    <scope>NUCLEOTIDE SEQUENCE [LARGE SCALE GENOMIC DNA]</scope>
</reference>
<sequence>MGDFLCEFATFISLLNLYASVALLMVMSVDRYFAVVYPLRAIATRTKQLAWKAITVAWVVACAFAAKAFFFRKVVNCMCGWQFQEDMSSLYFVFRITFGFVLPVVVIVYCYAKIFLTVSKRHDDLGSDELKRRSSDSGRDQSTRKR</sequence>
<dbReference type="CDD" id="cd00637">
    <property type="entry name" value="7tm_classA_rhodopsin-like"/>
    <property type="match status" value="1"/>
</dbReference>
<dbReference type="PANTHER" id="PTHR24230">
    <property type="entry name" value="G-PROTEIN COUPLED RECEPTOR"/>
    <property type="match status" value="1"/>
</dbReference>
<dbReference type="PANTHER" id="PTHR24230:SF157">
    <property type="entry name" value="G-PROTEIN COUPLED RECEPTORS FAMILY 1 PROFILE DOMAIN-CONTAINING PROTEIN"/>
    <property type="match status" value="1"/>
</dbReference>
<keyword evidence="6 11" id="KW-0472">Membrane</keyword>
<accession>E4XIL0</accession>
<evidence type="ECO:0000256" key="2">
    <source>
        <dbReference type="ARBA" id="ARBA00022475"/>
    </source>
</evidence>